<evidence type="ECO:0000256" key="2">
    <source>
        <dbReference type="ARBA" id="ARBA00022679"/>
    </source>
</evidence>
<comment type="catalytic activity">
    <reaction evidence="7">
        <text>L-cysteinyl-[protein] + hexadecanoyl-CoA = S-hexadecanoyl-L-cysteinyl-[protein] + CoA</text>
        <dbReference type="Rhea" id="RHEA:36683"/>
        <dbReference type="Rhea" id="RHEA-COMP:10131"/>
        <dbReference type="Rhea" id="RHEA-COMP:11032"/>
        <dbReference type="ChEBI" id="CHEBI:29950"/>
        <dbReference type="ChEBI" id="CHEBI:57287"/>
        <dbReference type="ChEBI" id="CHEBI:57379"/>
        <dbReference type="ChEBI" id="CHEBI:74151"/>
        <dbReference type="EC" id="2.3.1.225"/>
    </reaction>
</comment>
<evidence type="ECO:0000256" key="5">
    <source>
        <dbReference type="ARBA" id="ARBA00023136"/>
    </source>
</evidence>
<comment type="subcellular location">
    <subcellularLocation>
        <location evidence="1">Membrane</location>
        <topology evidence="1">Multi-pass membrane protein</topology>
    </subcellularLocation>
</comment>
<evidence type="ECO:0000256" key="1">
    <source>
        <dbReference type="ARBA" id="ARBA00004141"/>
    </source>
</evidence>
<dbReference type="InterPro" id="IPR001594">
    <property type="entry name" value="Palmitoyltrfase_DHHC"/>
</dbReference>
<gene>
    <name evidence="9" type="ORF">ADEAN_000831500</name>
</gene>
<dbReference type="InterPro" id="IPR039859">
    <property type="entry name" value="PFA4/ZDH16/20/ERF2-like"/>
</dbReference>
<evidence type="ECO:0000313" key="9">
    <source>
        <dbReference type="EMBL" id="CAD2220792.1"/>
    </source>
</evidence>
<keyword evidence="2 7" id="KW-0808">Transferase</keyword>
<feature type="transmembrane region" description="Helical" evidence="7">
    <location>
        <begin position="169"/>
        <end position="192"/>
    </location>
</feature>
<evidence type="ECO:0000313" key="10">
    <source>
        <dbReference type="Proteomes" id="UP000515908"/>
    </source>
</evidence>
<feature type="transmembrane region" description="Helical" evidence="7">
    <location>
        <begin position="212"/>
        <end position="240"/>
    </location>
</feature>
<protein>
    <recommendedName>
        <fullName evidence="7">Palmitoyltransferase</fullName>
        <ecNumber evidence="7">2.3.1.225</ecNumber>
    </recommendedName>
</protein>
<dbReference type="GO" id="GO:0016020">
    <property type="term" value="C:membrane"/>
    <property type="evidence" value="ECO:0007669"/>
    <property type="project" value="UniProtKB-SubCell"/>
</dbReference>
<evidence type="ECO:0000256" key="7">
    <source>
        <dbReference type="RuleBase" id="RU079119"/>
    </source>
</evidence>
<accession>S9WMZ6</accession>
<evidence type="ECO:0000256" key="4">
    <source>
        <dbReference type="ARBA" id="ARBA00022989"/>
    </source>
</evidence>
<dbReference type="Pfam" id="PF01529">
    <property type="entry name" value="DHHC"/>
    <property type="match status" value="1"/>
</dbReference>
<keyword evidence="10" id="KW-1185">Reference proteome</keyword>
<dbReference type="AlphaFoldDB" id="S9WMZ6"/>
<organism evidence="9 10">
    <name type="scientific">Angomonas deanei</name>
    <dbReference type="NCBI Taxonomy" id="59799"/>
    <lineage>
        <taxon>Eukaryota</taxon>
        <taxon>Discoba</taxon>
        <taxon>Euglenozoa</taxon>
        <taxon>Kinetoplastea</taxon>
        <taxon>Metakinetoplastina</taxon>
        <taxon>Trypanosomatida</taxon>
        <taxon>Trypanosomatidae</taxon>
        <taxon>Strigomonadinae</taxon>
        <taxon>Angomonas</taxon>
    </lineage>
</organism>
<evidence type="ECO:0000256" key="3">
    <source>
        <dbReference type="ARBA" id="ARBA00022692"/>
    </source>
</evidence>
<comment type="similarity">
    <text evidence="7">Belongs to the DHHC palmitoyltransferase family.</text>
</comment>
<keyword evidence="4 7" id="KW-1133">Transmembrane helix</keyword>
<dbReference type="Proteomes" id="UP000515908">
    <property type="component" value="Chromosome 18"/>
</dbReference>
<evidence type="ECO:0000256" key="6">
    <source>
        <dbReference type="ARBA" id="ARBA00023315"/>
    </source>
</evidence>
<evidence type="ECO:0000259" key="8">
    <source>
        <dbReference type="Pfam" id="PF01529"/>
    </source>
</evidence>
<sequence length="313" mass="36071">MCMYNMHVTHPKSICQWLMMCCSYTPCLIAVGLILSNTTPYQVFFLPLLWKNCAEGNVSVVYYYYCVLMMLFAQFMVFFNYLKAICTNPGHVSPEPWARPPVYGGKAYSDNPFEVFQLDHENKLRYCAKCDQFKPDNAHHCNFCGKCIYRMDHHCPWINNCVGRDNTKFFLLFVSYIPLGAFHIVVTTLYSSFYHLKGVDMVAFDGDVVTTIVLWCSIIFSFSMGLAFGAFGGHFVWMAYKGESSMTMSIIRKVGEAKGRKMLQQSREDHLYDIFGSDRRWWVLACPLSPKRDYRGLPGMTGPTEIEMHHMLA</sequence>
<feature type="domain" description="Palmitoyltransferase DHHC" evidence="8">
    <location>
        <begin position="121"/>
        <end position="237"/>
    </location>
</feature>
<dbReference type="EC" id="2.3.1.225" evidence="7"/>
<feature type="transmembrane region" description="Helical" evidence="7">
    <location>
        <begin position="60"/>
        <end position="82"/>
    </location>
</feature>
<keyword evidence="3 7" id="KW-0812">Transmembrane</keyword>
<keyword evidence="5 7" id="KW-0472">Membrane</keyword>
<comment type="domain">
    <text evidence="7">The DHHC domain is required for palmitoyltransferase activity.</text>
</comment>
<dbReference type="PANTHER" id="PTHR12246">
    <property type="entry name" value="PALMITOYLTRANSFERASE ZDHHC16"/>
    <property type="match status" value="1"/>
</dbReference>
<proteinExistence type="inferred from homology"/>
<reference evidence="9 10" key="1">
    <citation type="submission" date="2020-08" db="EMBL/GenBank/DDBJ databases">
        <authorList>
            <person name="Newling K."/>
            <person name="Davey J."/>
            <person name="Forrester S."/>
        </authorList>
    </citation>
    <scope>NUCLEOTIDE SEQUENCE [LARGE SCALE GENOMIC DNA]</scope>
    <source>
        <strain evidence="10">Crithidia deanei Carvalho (ATCC PRA-265)</strain>
    </source>
</reference>
<name>S9WMZ6_9TRYP</name>
<dbReference type="PROSITE" id="PS50216">
    <property type="entry name" value="DHHC"/>
    <property type="match status" value="1"/>
</dbReference>
<dbReference type="GO" id="GO:0019706">
    <property type="term" value="F:protein-cysteine S-palmitoyltransferase activity"/>
    <property type="evidence" value="ECO:0007669"/>
    <property type="project" value="UniProtKB-EC"/>
</dbReference>
<dbReference type="EMBL" id="LR877162">
    <property type="protein sequence ID" value="CAD2220792.1"/>
    <property type="molecule type" value="Genomic_DNA"/>
</dbReference>
<dbReference type="VEuPathDB" id="TriTrypDB:ADEAN_000831500"/>
<dbReference type="OrthoDB" id="9909019at2759"/>
<keyword evidence="6 7" id="KW-0012">Acyltransferase</keyword>